<dbReference type="AlphaFoldDB" id="A0A5N5FEJ2"/>
<gene>
    <name evidence="1" type="ORF">D8674_009923</name>
</gene>
<proteinExistence type="predicted"/>
<dbReference type="OrthoDB" id="1749619at2759"/>
<protein>
    <submittedName>
        <fullName evidence="1">Uncharacterized protein</fullName>
    </submittedName>
</protein>
<evidence type="ECO:0000313" key="2">
    <source>
        <dbReference type="Proteomes" id="UP000327157"/>
    </source>
</evidence>
<accession>A0A5N5FEJ2</accession>
<reference evidence="1 2" key="1">
    <citation type="submission" date="2019-09" db="EMBL/GenBank/DDBJ databases">
        <authorList>
            <person name="Ou C."/>
        </authorList>
    </citation>
    <scope>NUCLEOTIDE SEQUENCE [LARGE SCALE GENOMIC DNA]</scope>
    <source>
        <strain evidence="1">S2</strain>
        <tissue evidence="1">Leaf</tissue>
    </source>
</reference>
<organism evidence="1 2">
    <name type="scientific">Pyrus ussuriensis x Pyrus communis</name>
    <dbReference type="NCBI Taxonomy" id="2448454"/>
    <lineage>
        <taxon>Eukaryota</taxon>
        <taxon>Viridiplantae</taxon>
        <taxon>Streptophyta</taxon>
        <taxon>Embryophyta</taxon>
        <taxon>Tracheophyta</taxon>
        <taxon>Spermatophyta</taxon>
        <taxon>Magnoliopsida</taxon>
        <taxon>eudicotyledons</taxon>
        <taxon>Gunneridae</taxon>
        <taxon>Pentapetalae</taxon>
        <taxon>rosids</taxon>
        <taxon>fabids</taxon>
        <taxon>Rosales</taxon>
        <taxon>Rosaceae</taxon>
        <taxon>Amygdaloideae</taxon>
        <taxon>Maleae</taxon>
        <taxon>Pyrus</taxon>
    </lineage>
</organism>
<name>A0A5N5FEJ2_9ROSA</name>
<evidence type="ECO:0000313" key="1">
    <source>
        <dbReference type="EMBL" id="KAB2599652.1"/>
    </source>
</evidence>
<sequence length="68" mass="7481">MASSSYNPVMMVSHFVPSIAMTDRTNAYPSAHSHEYWLLDSGATNHMTSDLSNLQMATPYLSSDSHMG</sequence>
<dbReference type="Proteomes" id="UP000327157">
    <property type="component" value="Chromosome 13"/>
</dbReference>
<reference evidence="2" key="2">
    <citation type="submission" date="2019-10" db="EMBL/GenBank/DDBJ databases">
        <title>A de novo genome assembly of a pear dwarfing rootstock.</title>
        <authorList>
            <person name="Wang F."/>
            <person name="Wang J."/>
            <person name="Li S."/>
            <person name="Zhang Y."/>
            <person name="Fang M."/>
            <person name="Ma L."/>
            <person name="Zhao Y."/>
            <person name="Jiang S."/>
        </authorList>
    </citation>
    <scope>NUCLEOTIDE SEQUENCE [LARGE SCALE GENOMIC DNA]</scope>
</reference>
<reference evidence="1 2" key="3">
    <citation type="submission" date="2019-11" db="EMBL/GenBank/DDBJ databases">
        <title>A de novo genome assembly of a pear dwarfing rootstock.</title>
        <authorList>
            <person name="Wang F."/>
            <person name="Wang J."/>
            <person name="Li S."/>
            <person name="Zhang Y."/>
            <person name="Fang M."/>
            <person name="Ma L."/>
            <person name="Zhao Y."/>
            <person name="Jiang S."/>
        </authorList>
    </citation>
    <scope>NUCLEOTIDE SEQUENCE [LARGE SCALE GENOMIC DNA]</scope>
    <source>
        <strain evidence="1">S2</strain>
        <tissue evidence="1">Leaf</tissue>
    </source>
</reference>
<dbReference type="EMBL" id="SMOL01000753">
    <property type="protein sequence ID" value="KAB2599652.1"/>
    <property type="molecule type" value="Genomic_DNA"/>
</dbReference>
<comment type="caution">
    <text evidence="1">The sequence shown here is derived from an EMBL/GenBank/DDBJ whole genome shotgun (WGS) entry which is preliminary data.</text>
</comment>
<keyword evidence="2" id="KW-1185">Reference proteome</keyword>